<organism evidence="1 2">
    <name type="scientific">Dreissena polymorpha</name>
    <name type="common">Zebra mussel</name>
    <name type="synonym">Mytilus polymorpha</name>
    <dbReference type="NCBI Taxonomy" id="45954"/>
    <lineage>
        <taxon>Eukaryota</taxon>
        <taxon>Metazoa</taxon>
        <taxon>Spiralia</taxon>
        <taxon>Lophotrochozoa</taxon>
        <taxon>Mollusca</taxon>
        <taxon>Bivalvia</taxon>
        <taxon>Autobranchia</taxon>
        <taxon>Heteroconchia</taxon>
        <taxon>Euheterodonta</taxon>
        <taxon>Imparidentia</taxon>
        <taxon>Neoheterodontei</taxon>
        <taxon>Myida</taxon>
        <taxon>Dreissenoidea</taxon>
        <taxon>Dreissenidae</taxon>
        <taxon>Dreissena</taxon>
    </lineage>
</organism>
<comment type="caution">
    <text evidence="1">The sequence shown here is derived from an EMBL/GenBank/DDBJ whole genome shotgun (WGS) entry which is preliminary data.</text>
</comment>
<dbReference type="AlphaFoldDB" id="A0A9D4D4W4"/>
<evidence type="ECO:0000313" key="2">
    <source>
        <dbReference type="Proteomes" id="UP000828390"/>
    </source>
</evidence>
<sequence length="82" mass="9585">MLPSAEEHLGIQRNWHHHQDKALQYHREATAPLWSRDIENLCHHNKENTGLHQHLPQEDPQDQLARQDLQRIIMGKDKAAAS</sequence>
<dbReference type="EMBL" id="JAIWYP010000011">
    <property type="protein sequence ID" value="KAH3738080.1"/>
    <property type="molecule type" value="Genomic_DNA"/>
</dbReference>
<reference evidence="1" key="1">
    <citation type="journal article" date="2019" name="bioRxiv">
        <title>The Genome of the Zebra Mussel, Dreissena polymorpha: A Resource for Invasive Species Research.</title>
        <authorList>
            <person name="McCartney M.A."/>
            <person name="Auch B."/>
            <person name="Kono T."/>
            <person name="Mallez S."/>
            <person name="Zhang Y."/>
            <person name="Obille A."/>
            <person name="Becker A."/>
            <person name="Abrahante J.E."/>
            <person name="Garbe J."/>
            <person name="Badalamenti J.P."/>
            <person name="Herman A."/>
            <person name="Mangelson H."/>
            <person name="Liachko I."/>
            <person name="Sullivan S."/>
            <person name="Sone E.D."/>
            <person name="Koren S."/>
            <person name="Silverstein K.A.T."/>
            <person name="Beckman K.B."/>
            <person name="Gohl D.M."/>
        </authorList>
    </citation>
    <scope>NUCLEOTIDE SEQUENCE</scope>
    <source>
        <strain evidence="1">Duluth1</strain>
        <tissue evidence="1">Whole animal</tissue>
    </source>
</reference>
<accession>A0A9D4D4W4</accession>
<gene>
    <name evidence="1" type="ORF">DPMN_044692</name>
</gene>
<reference evidence="1" key="2">
    <citation type="submission" date="2020-11" db="EMBL/GenBank/DDBJ databases">
        <authorList>
            <person name="McCartney M.A."/>
            <person name="Auch B."/>
            <person name="Kono T."/>
            <person name="Mallez S."/>
            <person name="Becker A."/>
            <person name="Gohl D.M."/>
            <person name="Silverstein K.A.T."/>
            <person name="Koren S."/>
            <person name="Bechman K.B."/>
            <person name="Herman A."/>
            <person name="Abrahante J.E."/>
            <person name="Garbe J."/>
        </authorList>
    </citation>
    <scope>NUCLEOTIDE SEQUENCE</scope>
    <source>
        <strain evidence="1">Duluth1</strain>
        <tissue evidence="1">Whole animal</tissue>
    </source>
</reference>
<dbReference type="Proteomes" id="UP000828390">
    <property type="component" value="Unassembled WGS sequence"/>
</dbReference>
<protein>
    <submittedName>
        <fullName evidence="1">Uncharacterized protein</fullName>
    </submittedName>
</protein>
<evidence type="ECO:0000313" key="1">
    <source>
        <dbReference type="EMBL" id="KAH3738080.1"/>
    </source>
</evidence>
<name>A0A9D4D4W4_DREPO</name>
<proteinExistence type="predicted"/>
<keyword evidence="2" id="KW-1185">Reference proteome</keyword>